<evidence type="ECO:0000256" key="5">
    <source>
        <dbReference type="ARBA" id="ARBA00023242"/>
    </source>
</evidence>
<keyword evidence="4" id="KW-0677">Repeat</keyword>
<evidence type="ECO:0000256" key="1">
    <source>
        <dbReference type="ARBA" id="ARBA00004604"/>
    </source>
</evidence>
<dbReference type="PANTHER" id="PTHR18359">
    <property type="entry name" value="WD-REPEAT PROTEIN-RELATED"/>
    <property type="match status" value="1"/>
</dbReference>
<dbReference type="EMBL" id="LT635767">
    <property type="protein sequence ID" value="SGZ55392.1"/>
    <property type="molecule type" value="Genomic_DNA"/>
</dbReference>
<dbReference type="AlphaFoldDB" id="A0A1L0DHH9"/>
<evidence type="ECO:0000256" key="6">
    <source>
        <dbReference type="ARBA" id="ARBA00025767"/>
    </source>
</evidence>
<keyword evidence="2" id="KW-0698">rRNA processing</keyword>
<evidence type="ECO:0000256" key="2">
    <source>
        <dbReference type="ARBA" id="ARBA00022552"/>
    </source>
</evidence>
<feature type="compositionally biased region" description="Acidic residues" evidence="7">
    <location>
        <begin position="16"/>
        <end position="30"/>
    </location>
</feature>
<evidence type="ECO:0000256" key="3">
    <source>
        <dbReference type="ARBA" id="ARBA00022574"/>
    </source>
</evidence>
<dbReference type="InterPro" id="IPR036322">
    <property type="entry name" value="WD40_repeat_dom_sf"/>
</dbReference>
<dbReference type="SMART" id="SM00320">
    <property type="entry name" value="WD40"/>
    <property type="match status" value="5"/>
</dbReference>
<dbReference type="InterPro" id="IPR015943">
    <property type="entry name" value="WD40/YVTN_repeat-like_dom_sf"/>
</dbReference>
<dbReference type="Proteomes" id="UP000182259">
    <property type="component" value="Chromosome IV"/>
</dbReference>
<dbReference type="SUPFAM" id="SSF50978">
    <property type="entry name" value="WD40 repeat-like"/>
    <property type="match status" value="1"/>
</dbReference>
<organism evidence="8 9">
    <name type="scientific">Sungouiella intermedia</name>
    <dbReference type="NCBI Taxonomy" id="45354"/>
    <lineage>
        <taxon>Eukaryota</taxon>
        <taxon>Fungi</taxon>
        <taxon>Dikarya</taxon>
        <taxon>Ascomycota</taxon>
        <taxon>Saccharomycotina</taxon>
        <taxon>Pichiomycetes</taxon>
        <taxon>Metschnikowiaceae</taxon>
        <taxon>Sungouiella</taxon>
    </lineage>
</organism>
<keyword evidence="3" id="KW-0853">WD repeat</keyword>
<dbReference type="GO" id="GO:0032040">
    <property type="term" value="C:small-subunit processome"/>
    <property type="evidence" value="ECO:0007669"/>
    <property type="project" value="TreeGrafter"/>
</dbReference>
<dbReference type="InterPro" id="IPR001680">
    <property type="entry name" value="WD40_rpt"/>
</dbReference>
<reference evidence="8 9" key="1">
    <citation type="submission" date="2016-10" db="EMBL/GenBank/DDBJ databases">
        <authorList>
            <person name="de Groot N.N."/>
        </authorList>
    </citation>
    <scope>NUCLEOTIDE SEQUENCE [LARGE SCALE GENOMIC DNA]</scope>
    <source>
        <strain evidence="8 9">PYCC 4715</strain>
    </source>
</reference>
<name>A0A1L0DHH9_9ASCO</name>
<feature type="compositionally biased region" description="Acidic residues" evidence="7">
    <location>
        <begin position="42"/>
        <end position="61"/>
    </location>
</feature>
<gene>
    <name evidence="8" type="ORF">SAMEA4029009_CIC11G00000004624</name>
</gene>
<evidence type="ECO:0000256" key="7">
    <source>
        <dbReference type="SAM" id="MobiDB-lite"/>
    </source>
</evidence>
<dbReference type="Gene3D" id="2.130.10.10">
    <property type="entry name" value="YVTN repeat-like/Quinoprotein amine dehydrogenase"/>
    <property type="match status" value="1"/>
</dbReference>
<evidence type="ECO:0000313" key="9">
    <source>
        <dbReference type="Proteomes" id="UP000182259"/>
    </source>
</evidence>
<feature type="region of interest" description="Disordered" evidence="7">
    <location>
        <begin position="1"/>
        <end position="61"/>
    </location>
</feature>
<feature type="compositionally biased region" description="Polar residues" evidence="7">
    <location>
        <begin position="1"/>
        <end position="15"/>
    </location>
</feature>
<dbReference type="InterPro" id="IPR045161">
    <property type="entry name" value="Utp18"/>
</dbReference>
<protein>
    <submittedName>
        <fullName evidence="8">CIC11C00000004624</fullName>
    </submittedName>
</protein>
<proteinExistence type="inferred from homology"/>
<comment type="subcellular location">
    <subcellularLocation>
        <location evidence="1">Nucleus</location>
        <location evidence="1">Nucleolus</location>
    </subcellularLocation>
</comment>
<evidence type="ECO:0000313" key="8">
    <source>
        <dbReference type="EMBL" id="SGZ55392.1"/>
    </source>
</evidence>
<dbReference type="Pfam" id="PF00400">
    <property type="entry name" value="WD40"/>
    <property type="match status" value="1"/>
</dbReference>
<dbReference type="GO" id="GO:0006364">
    <property type="term" value="P:rRNA processing"/>
    <property type="evidence" value="ECO:0007669"/>
    <property type="project" value="UniProtKB-KW"/>
</dbReference>
<dbReference type="PANTHER" id="PTHR18359:SF0">
    <property type="entry name" value="U3 SMALL NUCLEOLAR RNA-ASSOCIATED PROTEIN 18 HOMOLOG"/>
    <property type="match status" value="1"/>
</dbReference>
<evidence type="ECO:0000256" key="4">
    <source>
        <dbReference type="ARBA" id="ARBA00022737"/>
    </source>
</evidence>
<keyword evidence="5" id="KW-0539">Nucleus</keyword>
<dbReference type="GO" id="GO:0034388">
    <property type="term" value="C:Pwp2p-containing subcomplex of 90S preribosome"/>
    <property type="evidence" value="ECO:0007669"/>
    <property type="project" value="TreeGrafter"/>
</dbReference>
<accession>A0A1L0DHH9</accession>
<sequence>MHSDFENGSSVTGSDVENEDEDLFFIDDGGDATVAHVPSTTDDMDIDNETEEEDAAWIDSDDDKNTVSILSNKLKQYRQAPEEQTVSGAAYVTRLRSQFEKIYPRPEWVVTFGEEKKGNEKEVEDYTEEAEEDSSVGINTTELTSILNSTNNYIKTTTKLLPPTKLDIMRLKDANIVRRSRGAVHGLCFHPLHPLLISGGTDRTLRVYHIDGRINKFVSLVHFRDLPIRTVQFAPGSNLVYAAGHRKYMNRWNIFSGEIDKILRMYGQEKFQKSYEYFKISPNGTYVALLGSSGWVNLVNGQTGQFVRGYRVDGDAVDFEFTKDEKMLMVANRAGDMWEFQVDSSSTKILRRWADLDAVAVTAIRFGGPGDRWLAVGTESGVVHLYDRSTFATVAAGANPKPFREVGNLVTPISHLAFSPDGQILCISSKHKKDALKMVHLPLGTVFANWPTSGTPLGRVTVTEFSPNGQMVAIGNDVGKITLWRLNHY</sequence>
<comment type="similarity">
    <text evidence="6">Belongs to the WD repeat UTP18 family.</text>
</comment>